<dbReference type="Pfam" id="PF24494">
    <property type="entry name" value="DUF7587"/>
    <property type="match status" value="1"/>
</dbReference>
<dbReference type="EMBL" id="JAPZBR010000005">
    <property type="protein sequence ID" value="KAJ5353460.1"/>
    <property type="molecule type" value="Genomic_DNA"/>
</dbReference>
<gene>
    <name evidence="3" type="ORF">N7541_006024</name>
</gene>
<keyword evidence="4" id="KW-1185">Reference proteome</keyword>
<accession>A0A9W9R5V5</accession>
<evidence type="ECO:0000313" key="3">
    <source>
        <dbReference type="EMBL" id="KAJ5353460.1"/>
    </source>
</evidence>
<evidence type="ECO:0000259" key="2">
    <source>
        <dbReference type="Pfam" id="PF24494"/>
    </source>
</evidence>
<feature type="compositionally biased region" description="Polar residues" evidence="1">
    <location>
        <begin position="162"/>
        <end position="180"/>
    </location>
</feature>
<name>A0A9W9R5V5_PENBR</name>
<comment type="caution">
    <text evidence="3">The sequence shown here is derived from an EMBL/GenBank/DDBJ whole genome shotgun (WGS) entry which is preliminary data.</text>
</comment>
<protein>
    <recommendedName>
        <fullName evidence="2">DUF7587 domain-containing protein</fullName>
    </recommendedName>
</protein>
<feature type="domain" description="DUF7587" evidence="2">
    <location>
        <begin position="11"/>
        <end position="145"/>
    </location>
</feature>
<feature type="compositionally biased region" description="Low complexity" evidence="1">
    <location>
        <begin position="245"/>
        <end position="268"/>
    </location>
</feature>
<dbReference type="Proteomes" id="UP001148299">
    <property type="component" value="Unassembled WGS sequence"/>
</dbReference>
<proteinExistence type="predicted"/>
<feature type="region of interest" description="Disordered" evidence="1">
    <location>
        <begin position="208"/>
        <end position="273"/>
    </location>
</feature>
<reference evidence="3" key="1">
    <citation type="submission" date="2022-12" db="EMBL/GenBank/DDBJ databases">
        <authorList>
            <person name="Petersen C."/>
        </authorList>
    </citation>
    <scope>NUCLEOTIDE SEQUENCE</scope>
    <source>
        <strain evidence="3">IBT 35675</strain>
    </source>
</reference>
<feature type="region of interest" description="Disordered" evidence="1">
    <location>
        <begin position="160"/>
        <end position="189"/>
    </location>
</feature>
<evidence type="ECO:0000256" key="1">
    <source>
        <dbReference type="SAM" id="MobiDB-lite"/>
    </source>
</evidence>
<organism evidence="3 4">
    <name type="scientific">Penicillium brevicompactum</name>
    <dbReference type="NCBI Taxonomy" id="5074"/>
    <lineage>
        <taxon>Eukaryota</taxon>
        <taxon>Fungi</taxon>
        <taxon>Dikarya</taxon>
        <taxon>Ascomycota</taxon>
        <taxon>Pezizomycotina</taxon>
        <taxon>Eurotiomycetes</taxon>
        <taxon>Eurotiomycetidae</taxon>
        <taxon>Eurotiales</taxon>
        <taxon>Aspergillaceae</taxon>
        <taxon>Penicillium</taxon>
    </lineage>
</organism>
<dbReference type="AlphaFoldDB" id="A0A9W9R5V5"/>
<dbReference type="InterPro" id="IPR056009">
    <property type="entry name" value="DUF7587"/>
</dbReference>
<evidence type="ECO:0000313" key="4">
    <source>
        <dbReference type="Proteomes" id="UP001148299"/>
    </source>
</evidence>
<sequence length="311" mass="34264">MEHYALPRTSLPRRLYRVQYENSHTQESEFGLTAGDPTKFDYNGGDFGDTIEAHIFGEEIDSPLISCFTSKDQAEDWMCRNWRDLGQWAQILEIRTRSLGHGYVYRAAHIFLDMGRDPWPTENHDDINGEILVLHHIKSRAIVARRAKITVPLAADGETAAEGSQTSAQANLFNSEQSSPREAWIDPTPCSSRAMSIAQSSAFESSIFDESEYGTPGSGRYGSREPSSPGSLPRLTAPGRVNMISSPSVRSSRASTASSWGGSSLYSSQRTSISELSDTFSTTTVGGASLSIQSSPFWESEVYSDEEGPRR</sequence>
<reference evidence="3" key="2">
    <citation type="journal article" date="2023" name="IMA Fungus">
        <title>Comparative genomic study of the Penicillium genus elucidates a diverse pangenome and 15 lateral gene transfer events.</title>
        <authorList>
            <person name="Petersen C."/>
            <person name="Sorensen T."/>
            <person name="Nielsen M.R."/>
            <person name="Sondergaard T.E."/>
            <person name="Sorensen J.L."/>
            <person name="Fitzpatrick D.A."/>
            <person name="Frisvad J.C."/>
            <person name="Nielsen K.L."/>
        </authorList>
    </citation>
    <scope>NUCLEOTIDE SEQUENCE</scope>
    <source>
        <strain evidence="3">IBT 35675</strain>
    </source>
</reference>